<protein>
    <submittedName>
        <fullName evidence="2">Uncharacterized protein</fullName>
    </submittedName>
</protein>
<feature type="transmembrane region" description="Helical" evidence="1">
    <location>
        <begin position="60"/>
        <end position="80"/>
    </location>
</feature>
<accession>A0ABP1B2V5</accession>
<organism evidence="2 3">
    <name type="scientific">Sphagnum jensenii</name>
    <dbReference type="NCBI Taxonomy" id="128206"/>
    <lineage>
        <taxon>Eukaryota</taxon>
        <taxon>Viridiplantae</taxon>
        <taxon>Streptophyta</taxon>
        <taxon>Embryophyta</taxon>
        <taxon>Bryophyta</taxon>
        <taxon>Sphagnophytina</taxon>
        <taxon>Sphagnopsida</taxon>
        <taxon>Sphagnales</taxon>
        <taxon>Sphagnaceae</taxon>
        <taxon>Sphagnum</taxon>
    </lineage>
</organism>
<gene>
    <name evidence="2" type="ORF">CSSPJE1EN2_LOCUS12177</name>
</gene>
<reference evidence="2" key="1">
    <citation type="submission" date="2024-03" db="EMBL/GenBank/DDBJ databases">
        <authorList>
            <consortium name="ELIXIR-Norway"/>
            <consortium name="Elixir Norway"/>
        </authorList>
    </citation>
    <scope>NUCLEOTIDE SEQUENCE</scope>
</reference>
<dbReference type="Proteomes" id="UP001497522">
    <property type="component" value="Chromosome 19"/>
</dbReference>
<keyword evidence="1" id="KW-0472">Membrane</keyword>
<proteinExistence type="predicted"/>
<evidence type="ECO:0000256" key="1">
    <source>
        <dbReference type="SAM" id="Phobius"/>
    </source>
</evidence>
<evidence type="ECO:0000313" key="3">
    <source>
        <dbReference type="Proteomes" id="UP001497522"/>
    </source>
</evidence>
<keyword evidence="1" id="KW-0812">Transmembrane</keyword>
<evidence type="ECO:0000313" key="2">
    <source>
        <dbReference type="EMBL" id="CAK9869419.1"/>
    </source>
</evidence>
<sequence>MRETTLVSGSSKNLILPRHLLSRSKITDVAFAHPLLTAWADGCIVSISSAARAVAVWPGIVYAGVKGMFWLMIHLLPLVIHQS</sequence>
<keyword evidence="1" id="KW-1133">Transmembrane helix</keyword>
<dbReference type="EMBL" id="OZ023720">
    <property type="protein sequence ID" value="CAK9869419.1"/>
    <property type="molecule type" value="Genomic_DNA"/>
</dbReference>
<keyword evidence="3" id="KW-1185">Reference proteome</keyword>
<name>A0ABP1B2V5_9BRYO</name>